<keyword evidence="2" id="KW-0784">Thiamine biosynthesis</keyword>
<keyword evidence="3 5" id="KW-0560">Oxidoreductase</keyword>
<name>A0A517MXU4_9BACT</name>
<feature type="domain" description="FAD dependent oxidoreductase" evidence="4">
    <location>
        <begin position="9"/>
        <end position="354"/>
    </location>
</feature>
<dbReference type="UniPathway" id="UPA00060"/>
<reference evidence="5 6" key="1">
    <citation type="submission" date="2019-02" db="EMBL/GenBank/DDBJ databases">
        <title>Deep-cultivation of Planctomycetes and their phenomic and genomic characterization uncovers novel biology.</title>
        <authorList>
            <person name="Wiegand S."/>
            <person name="Jogler M."/>
            <person name="Boedeker C."/>
            <person name="Pinto D."/>
            <person name="Vollmers J."/>
            <person name="Rivas-Marin E."/>
            <person name="Kohn T."/>
            <person name="Peeters S.H."/>
            <person name="Heuer A."/>
            <person name="Rast P."/>
            <person name="Oberbeckmann S."/>
            <person name="Bunk B."/>
            <person name="Jeske O."/>
            <person name="Meyerdierks A."/>
            <person name="Storesund J.E."/>
            <person name="Kallscheuer N."/>
            <person name="Luecker S."/>
            <person name="Lage O.M."/>
            <person name="Pohl T."/>
            <person name="Merkel B.J."/>
            <person name="Hornburger P."/>
            <person name="Mueller R.-W."/>
            <person name="Bruemmer F."/>
            <person name="Labrenz M."/>
            <person name="Spormann A.M."/>
            <person name="Op den Camp H."/>
            <person name="Overmann J."/>
            <person name="Amann R."/>
            <person name="Jetten M.S.M."/>
            <person name="Mascher T."/>
            <person name="Medema M.H."/>
            <person name="Devos D.P."/>
            <person name="Kaster A.-K."/>
            <person name="Ovreas L."/>
            <person name="Rohde M."/>
            <person name="Galperin M.Y."/>
            <person name="Jogler C."/>
        </authorList>
    </citation>
    <scope>NUCLEOTIDE SEQUENCE [LARGE SCALE GENOMIC DNA]</scope>
    <source>
        <strain evidence="5 6">HG15A2</strain>
    </source>
</reference>
<accession>A0A517MXU4</accession>
<evidence type="ECO:0000313" key="6">
    <source>
        <dbReference type="Proteomes" id="UP000319852"/>
    </source>
</evidence>
<evidence type="ECO:0000256" key="1">
    <source>
        <dbReference type="ARBA" id="ARBA00004948"/>
    </source>
</evidence>
<keyword evidence="6" id="KW-1185">Reference proteome</keyword>
<dbReference type="GO" id="GO:0050622">
    <property type="term" value="F:glycine dehydrogenase (cyanide-forming) activity"/>
    <property type="evidence" value="ECO:0007669"/>
    <property type="project" value="UniProtKB-EC"/>
</dbReference>
<gene>
    <name evidence="5" type="primary">hcnC</name>
    <name evidence="5" type="ORF">HG15A2_30290</name>
</gene>
<dbReference type="SUPFAM" id="SSF51905">
    <property type="entry name" value="FAD/NAD(P)-binding domain"/>
    <property type="match status" value="1"/>
</dbReference>
<dbReference type="GO" id="GO:0005737">
    <property type="term" value="C:cytoplasm"/>
    <property type="evidence" value="ECO:0007669"/>
    <property type="project" value="TreeGrafter"/>
</dbReference>
<dbReference type="Gene3D" id="3.50.50.60">
    <property type="entry name" value="FAD/NAD(P)-binding domain"/>
    <property type="match status" value="1"/>
</dbReference>
<dbReference type="InterPro" id="IPR036188">
    <property type="entry name" value="FAD/NAD-bd_sf"/>
</dbReference>
<dbReference type="GO" id="GO:0009228">
    <property type="term" value="P:thiamine biosynthetic process"/>
    <property type="evidence" value="ECO:0007669"/>
    <property type="project" value="UniProtKB-KW"/>
</dbReference>
<evidence type="ECO:0000259" key="4">
    <source>
        <dbReference type="Pfam" id="PF01266"/>
    </source>
</evidence>
<dbReference type="InterPro" id="IPR012727">
    <property type="entry name" value="Gly_oxidase_ThiO"/>
</dbReference>
<dbReference type="Proteomes" id="UP000319852">
    <property type="component" value="Chromosome"/>
</dbReference>
<dbReference type="SUPFAM" id="SSF54373">
    <property type="entry name" value="FAD-linked reductases, C-terminal domain"/>
    <property type="match status" value="1"/>
</dbReference>
<dbReference type="InterPro" id="IPR006076">
    <property type="entry name" value="FAD-dep_OxRdtase"/>
</dbReference>
<dbReference type="AlphaFoldDB" id="A0A517MXU4"/>
<evidence type="ECO:0000256" key="2">
    <source>
        <dbReference type="ARBA" id="ARBA00022977"/>
    </source>
</evidence>
<dbReference type="Pfam" id="PF01266">
    <property type="entry name" value="DAO"/>
    <property type="match status" value="1"/>
</dbReference>
<dbReference type="PANTHER" id="PTHR13847:SF289">
    <property type="entry name" value="GLYCINE OXIDASE"/>
    <property type="match status" value="1"/>
</dbReference>
<evidence type="ECO:0000313" key="5">
    <source>
        <dbReference type="EMBL" id="QDS99702.1"/>
    </source>
</evidence>
<dbReference type="RefSeq" id="WP_218931973.1">
    <property type="nucleotide sequence ID" value="NZ_CP036263.1"/>
</dbReference>
<proteinExistence type="predicted"/>
<dbReference type="EMBL" id="CP036263">
    <property type="protein sequence ID" value="QDS99702.1"/>
    <property type="molecule type" value="Genomic_DNA"/>
</dbReference>
<dbReference type="Gene3D" id="3.30.9.10">
    <property type="entry name" value="D-Amino Acid Oxidase, subunit A, domain 2"/>
    <property type="match status" value="1"/>
</dbReference>
<dbReference type="PANTHER" id="PTHR13847">
    <property type="entry name" value="SARCOSINE DEHYDROGENASE-RELATED"/>
    <property type="match status" value="1"/>
</dbReference>
<protein>
    <submittedName>
        <fullName evidence="5">Hydrogen cyanide synthase subunit HcnC</fullName>
        <ecNumber evidence="5">1.4.99.5</ecNumber>
    </submittedName>
</protein>
<organism evidence="5 6">
    <name type="scientific">Adhaeretor mobilis</name>
    <dbReference type="NCBI Taxonomy" id="1930276"/>
    <lineage>
        <taxon>Bacteria</taxon>
        <taxon>Pseudomonadati</taxon>
        <taxon>Planctomycetota</taxon>
        <taxon>Planctomycetia</taxon>
        <taxon>Pirellulales</taxon>
        <taxon>Lacipirellulaceae</taxon>
        <taxon>Adhaeretor</taxon>
    </lineage>
</organism>
<evidence type="ECO:0000256" key="3">
    <source>
        <dbReference type="ARBA" id="ARBA00023002"/>
    </source>
</evidence>
<dbReference type="EC" id="1.4.99.5" evidence="5"/>
<dbReference type="GO" id="GO:0009229">
    <property type="term" value="P:thiamine diphosphate biosynthetic process"/>
    <property type="evidence" value="ECO:0007669"/>
    <property type="project" value="UniProtKB-UniPathway"/>
</dbReference>
<dbReference type="KEGG" id="amob:HG15A2_30290"/>
<comment type="pathway">
    <text evidence="1">Cofactor biosynthesis; thiamine diphosphate biosynthesis.</text>
</comment>
<sequence length="379" mass="41076">MPKPEHYEVAIIGGGVIGLSLAWELSRRGRSVCVIERDQPGRAASWAGAGMIPPGPAREFWPAAEPYEQLAGLSGELHRKWHELLFDETGIDNGYRESGSIYLAEDENTTAALCERQGRWQQLGIEANSLSESQLANYEPVLAKAASSIEVPGESQIRNPRHLQALVHACKQDGVRFVLGTEASGFHEDDKRLMEVKAGDHRIVAEQFCVTAGCWSGKLTGKLGIKLPIQPLRGQIALLKGAPGILKRIVNVGSRYLVPREDGRILVGSTVEEVGFNARTTNEGIAGLLEFVARIAPPLAELSIEKTWAGLRPATPDGLPYLGPCGDLENAWVATGHFRAGLQLSTGTARVMADAMCEKQPEISLAAFSLDRQSLRCEV</sequence>
<dbReference type="NCBIfam" id="TIGR02352">
    <property type="entry name" value="thiamin_ThiO"/>
    <property type="match status" value="1"/>
</dbReference>
<dbReference type="GO" id="GO:0050660">
    <property type="term" value="F:flavin adenine dinucleotide binding"/>
    <property type="evidence" value="ECO:0007669"/>
    <property type="project" value="InterPro"/>
</dbReference>